<feature type="compositionally biased region" description="Basic and acidic residues" evidence="1">
    <location>
        <begin position="181"/>
        <end position="204"/>
    </location>
</feature>
<keyword evidence="3" id="KW-1185">Reference proteome</keyword>
<dbReference type="PANTHER" id="PTHR33623:SF4">
    <property type="entry name" value="DUF4378 DOMAIN-CONTAINING PROTEIN"/>
    <property type="match status" value="1"/>
</dbReference>
<sequence>MPRRQCCTTVVGFKKRNKNTTLPRPPRPPSSTPSSSSSKTSSALHRASEALINAFKSLPLSQKSVKVKVKKLAATSFLSRSFSSSSRRFWRKARREEGIISEGESSGRKWRRSFRELLMEERDSKTTTLKNEDIMFIVNPITATLDEDIMMLNNVDPSMTTSSESWGESEFTFSSSSRSSSAEKDIVDEGNKEGATREKNTEEGVRRTVSHFIFEFTCHSFFNSSDM</sequence>
<name>A0AAN9EEI9_CROPI</name>
<feature type="region of interest" description="Disordered" evidence="1">
    <location>
        <begin position="1"/>
        <end position="45"/>
    </location>
</feature>
<dbReference type="EMBL" id="JAYWIO010000007">
    <property type="protein sequence ID" value="KAK7251248.1"/>
    <property type="molecule type" value="Genomic_DNA"/>
</dbReference>
<proteinExistence type="predicted"/>
<feature type="region of interest" description="Disordered" evidence="1">
    <location>
        <begin position="160"/>
        <end position="204"/>
    </location>
</feature>
<dbReference type="AlphaFoldDB" id="A0AAN9EEI9"/>
<organism evidence="2 3">
    <name type="scientific">Crotalaria pallida</name>
    <name type="common">Smooth rattlebox</name>
    <name type="synonym">Crotalaria striata</name>
    <dbReference type="NCBI Taxonomy" id="3830"/>
    <lineage>
        <taxon>Eukaryota</taxon>
        <taxon>Viridiplantae</taxon>
        <taxon>Streptophyta</taxon>
        <taxon>Embryophyta</taxon>
        <taxon>Tracheophyta</taxon>
        <taxon>Spermatophyta</taxon>
        <taxon>Magnoliopsida</taxon>
        <taxon>eudicotyledons</taxon>
        <taxon>Gunneridae</taxon>
        <taxon>Pentapetalae</taxon>
        <taxon>rosids</taxon>
        <taxon>fabids</taxon>
        <taxon>Fabales</taxon>
        <taxon>Fabaceae</taxon>
        <taxon>Papilionoideae</taxon>
        <taxon>50 kb inversion clade</taxon>
        <taxon>genistoids sensu lato</taxon>
        <taxon>core genistoids</taxon>
        <taxon>Crotalarieae</taxon>
        <taxon>Crotalaria</taxon>
    </lineage>
</organism>
<reference evidence="2 3" key="1">
    <citation type="submission" date="2024-01" db="EMBL/GenBank/DDBJ databases">
        <title>The genomes of 5 underutilized Papilionoideae crops provide insights into root nodulation and disease resistanc.</title>
        <authorList>
            <person name="Yuan L."/>
        </authorList>
    </citation>
    <scope>NUCLEOTIDE SEQUENCE [LARGE SCALE GENOMIC DNA]</scope>
    <source>
        <strain evidence="2">ZHUSHIDOU_FW_LH</strain>
        <tissue evidence="2">Leaf</tissue>
    </source>
</reference>
<evidence type="ECO:0000256" key="1">
    <source>
        <dbReference type="SAM" id="MobiDB-lite"/>
    </source>
</evidence>
<gene>
    <name evidence="2" type="ORF">RIF29_34278</name>
</gene>
<dbReference type="Proteomes" id="UP001372338">
    <property type="component" value="Unassembled WGS sequence"/>
</dbReference>
<evidence type="ECO:0000313" key="3">
    <source>
        <dbReference type="Proteomes" id="UP001372338"/>
    </source>
</evidence>
<evidence type="ECO:0000313" key="2">
    <source>
        <dbReference type="EMBL" id="KAK7251248.1"/>
    </source>
</evidence>
<protein>
    <submittedName>
        <fullName evidence="2">Uncharacterized protein</fullName>
    </submittedName>
</protein>
<comment type="caution">
    <text evidence="2">The sequence shown here is derived from an EMBL/GenBank/DDBJ whole genome shotgun (WGS) entry which is preliminary data.</text>
</comment>
<accession>A0AAN9EEI9</accession>
<feature type="compositionally biased region" description="Low complexity" evidence="1">
    <location>
        <begin position="160"/>
        <end position="180"/>
    </location>
</feature>
<feature type="compositionally biased region" description="Low complexity" evidence="1">
    <location>
        <begin position="32"/>
        <end position="42"/>
    </location>
</feature>
<dbReference type="PANTHER" id="PTHR33623">
    <property type="entry name" value="OS04G0572500 PROTEIN"/>
    <property type="match status" value="1"/>
</dbReference>